<keyword evidence="1" id="KW-0812">Transmembrane</keyword>
<dbReference type="EMBL" id="AP012057">
    <property type="protein sequence ID" value="BAN03522.1"/>
    <property type="molecule type" value="Genomic_DNA"/>
</dbReference>
<accession>A0A6C7EBZ4</accession>
<evidence type="ECO:0000313" key="3">
    <source>
        <dbReference type="Proteomes" id="UP000011863"/>
    </source>
</evidence>
<keyword evidence="3" id="KW-1185">Reference proteome</keyword>
<dbReference type="PANTHER" id="PTHR43300">
    <property type="entry name" value="ACETYLTRANSFERASE"/>
    <property type="match status" value="1"/>
</dbReference>
<feature type="transmembrane region" description="Helical" evidence="1">
    <location>
        <begin position="20"/>
        <end position="41"/>
    </location>
</feature>
<organism evidence="2 3">
    <name type="scientific">Ilumatobacter coccineus (strain NBRC 103263 / KCTC 29153 / YM16-304)</name>
    <dbReference type="NCBI Taxonomy" id="1313172"/>
    <lineage>
        <taxon>Bacteria</taxon>
        <taxon>Bacillati</taxon>
        <taxon>Actinomycetota</taxon>
        <taxon>Acidimicrobiia</taxon>
        <taxon>Acidimicrobiales</taxon>
        <taxon>Ilumatobacteraceae</taxon>
        <taxon>Ilumatobacter</taxon>
    </lineage>
</organism>
<dbReference type="AlphaFoldDB" id="A0A6C7EBZ4"/>
<gene>
    <name evidence="2" type="ORF">YM304_32080</name>
</gene>
<dbReference type="KEGG" id="aym:YM304_32080"/>
<dbReference type="Proteomes" id="UP000011863">
    <property type="component" value="Chromosome"/>
</dbReference>
<feature type="transmembrane region" description="Helical" evidence="1">
    <location>
        <begin position="61"/>
        <end position="88"/>
    </location>
</feature>
<evidence type="ECO:0000256" key="1">
    <source>
        <dbReference type="SAM" id="Phobius"/>
    </source>
</evidence>
<dbReference type="InterPro" id="IPR050179">
    <property type="entry name" value="Trans_hexapeptide_repeat"/>
</dbReference>
<proteinExistence type="predicted"/>
<keyword evidence="1" id="KW-1133">Transmembrane helix</keyword>
<protein>
    <recommendedName>
        <fullName evidence="4">Acetyltransferase</fullName>
    </recommendedName>
</protein>
<dbReference type="Gene3D" id="2.160.10.10">
    <property type="entry name" value="Hexapeptide repeat proteins"/>
    <property type="match status" value="1"/>
</dbReference>
<evidence type="ECO:0008006" key="4">
    <source>
        <dbReference type="Google" id="ProtNLM"/>
    </source>
</evidence>
<dbReference type="SUPFAM" id="SSF51161">
    <property type="entry name" value="Trimeric LpxA-like enzymes"/>
    <property type="match status" value="1"/>
</dbReference>
<sequence>MLMGHDHRRWSPAAIRRFVWTLASIFVVESVILGLAALPAVAFFRWHTTWPIESFTVKTVVLAMVIVPSYTIFAVLLMALSAAAMRVLGWRPTAPSEMPIAELGWPLCNWARYQISAHVVAFFAGGLMRATPIWSAYMRWNGARFGRRVWVNSLGVTDHCLLEFGDDVVIGSGVHLSGHTVERGVVRTAPVRIGAGSTIGVNAHVEIGVDIGADCQIGSLSMVPKFTVLDGPGTYVGVPARRLERRDHVEQVQE</sequence>
<keyword evidence="1" id="KW-0472">Membrane</keyword>
<reference evidence="2 3" key="1">
    <citation type="journal article" date="2013" name="Int. J. Syst. Evol. Microbiol.">
        <title>Ilumatobacter nonamiense sp. nov. and Ilumatobacter coccineum sp. nov., isolated from seashore sand.</title>
        <authorList>
            <person name="Matsumoto A."/>
            <person name="Kasai H."/>
            <person name="Matsuo Y."/>
            <person name="Shizuri Y."/>
            <person name="Ichikawa N."/>
            <person name="Fujita N."/>
            <person name="Omura S."/>
            <person name="Takahashi Y."/>
        </authorList>
    </citation>
    <scope>NUCLEOTIDE SEQUENCE [LARGE SCALE GENOMIC DNA]</scope>
    <source>
        <strain evidence="3">NBRC 103263 / KCTC 29153 / YM16-304</strain>
    </source>
</reference>
<name>A0A6C7EBZ4_ILUCY</name>
<dbReference type="InterPro" id="IPR011004">
    <property type="entry name" value="Trimer_LpxA-like_sf"/>
</dbReference>
<evidence type="ECO:0000313" key="2">
    <source>
        <dbReference type="EMBL" id="BAN03522.1"/>
    </source>
</evidence>